<name>A0ABS7JTW4_9SPHN</name>
<reference evidence="3 4" key="1">
    <citation type="submission" date="2021-08" db="EMBL/GenBank/DDBJ databases">
        <title>Comparative Genomics Analysis of the Genus Qipengyuania Reveals Extensive Genetic Diversity and Metabolic Versatility, Including the Description of Fifteen Novel Species.</title>
        <authorList>
            <person name="Liu Y."/>
        </authorList>
    </citation>
    <scope>NUCLEOTIDE SEQUENCE [LARGE SCALE GENOMIC DNA]</scope>
    <source>
        <strain evidence="3 4">YG27</strain>
    </source>
</reference>
<accession>A0ABS7JTW4</accession>
<dbReference type="EMBL" id="JAIGNU010000001">
    <property type="protein sequence ID" value="MBX7501095.1"/>
    <property type="molecule type" value="Genomic_DNA"/>
</dbReference>
<dbReference type="RefSeq" id="WP_221601987.1">
    <property type="nucleotide sequence ID" value="NZ_JAIGNU010000001.1"/>
</dbReference>
<gene>
    <name evidence="3" type="ORF">K3181_06545</name>
</gene>
<protein>
    <submittedName>
        <fullName evidence="3">Phage tail protein</fullName>
    </submittedName>
</protein>
<feature type="domain" description="Tip attachment protein J" evidence="1">
    <location>
        <begin position="296"/>
        <end position="387"/>
    </location>
</feature>
<dbReference type="Pfam" id="PF13550">
    <property type="entry name" value="Phage-tail_3"/>
    <property type="match status" value="1"/>
</dbReference>
<dbReference type="InterPro" id="IPR056490">
    <property type="entry name" value="Rcc01698_C"/>
</dbReference>
<comment type="caution">
    <text evidence="3">The sequence shown here is derived from an EMBL/GenBank/DDBJ whole genome shotgun (WGS) entry which is preliminary data.</text>
</comment>
<dbReference type="Proteomes" id="UP000782554">
    <property type="component" value="Unassembled WGS sequence"/>
</dbReference>
<dbReference type="Pfam" id="PF23666">
    <property type="entry name" value="Rcc01698_C"/>
    <property type="match status" value="1"/>
</dbReference>
<evidence type="ECO:0000259" key="2">
    <source>
        <dbReference type="Pfam" id="PF23666"/>
    </source>
</evidence>
<feature type="domain" description="Rcc01698-like C-terminal" evidence="2">
    <location>
        <begin position="480"/>
        <end position="574"/>
    </location>
</feature>
<sequence length="729" mass="76075">MATLVLGALGTLVGGPLGGALGATLGRSLDAMIIGSPRREGPRLKELAVSTSSYGQPVPALYGKTRVAGTVIWATDLEERRETSGGGKGKPRTTSYSYSVSLAVALSSRPIDAVGRIWADGNLLRGRAGDLKTGGTLRCHSGHADQQPDPLMAAAIGPQCPAHRGCAYVVFEDLALEDFGNRIPALSFEVLASPASGLVPDIAALGDMDSSNAAFPELAGFIHEGGSPAQVLALVDRLRPLAVTEPAGIASIEGIVTPGGDIPMLPLPSAWEEGEFGREDGRTLSRRSGPAGALSALRYYDPVRDYQPGLQRAEGLEPARGQEVLEFPGTFSASDARSLVALASAREQQDREQLAWRMAELDPDLGPGSIVRAPGQTGLWRITGWEWRERGIELELVRFVAPSPASVAGDGGSAWTPADRDAVATRLRAFELPWDGIGSSASVQRYVALGAPTGRWSGAALYRSSGAALEPLAQGGPVRAVSGTLLDAVGPNPGLRLDPAATLRLALDDAESELEPATTTALALGANRLLVGSEVLQFAQAEPEGGGVWRLAGLLRGRGGTEREALAGHAPGTPATLLDERLLALPSDLSLAQGDRLAAIGLAEDEPVTAILEDAGRSRRLPFPVHPRSAIDAQGALTLGWTRRARGGWAWLDEVDQPLVEQVEAYEVGLGAPDTPAALWTVSAPCLVLSAAEVANLSALHPGEPLWVRQKGSFAKSAPLYLATLPALA</sequence>
<evidence type="ECO:0000313" key="4">
    <source>
        <dbReference type="Proteomes" id="UP000782554"/>
    </source>
</evidence>
<proteinExistence type="predicted"/>
<evidence type="ECO:0000259" key="1">
    <source>
        <dbReference type="Pfam" id="PF13550"/>
    </source>
</evidence>
<evidence type="ECO:0000313" key="3">
    <source>
        <dbReference type="EMBL" id="MBX7501095.1"/>
    </source>
</evidence>
<keyword evidence="4" id="KW-1185">Reference proteome</keyword>
<organism evidence="3 4">
    <name type="scientific">Qipengyuania mesophila</name>
    <dbReference type="NCBI Taxonomy" id="2867246"/>
    <lineage>
        <taxon>Bacteria</taxon>
        <taxon>Pseudomonadati</taxon>
        <taxon>Pseudomonadota</taxon>
        <taxon>Alphaproteobacteria</taxon>
        <taxon>Sphingomonadales</taxon>
        <taxon>Erythrobacteraceae</taxon>
        <taxon>Qipengyuania</taxon>
    </lineage>
</organism>
<dbReference type="InterPro" id="IPR032876">
    <property type="entry name" value="J_dom"/>
</dbReference>